<keyword evidence="3" id="KW-1185">Reference proteome</keyword>
<reference evidence="2 3" key="1">
    <citation type="submission" date="2020-08" db="EMBL/GenBank/DDBJ databases">
        <title>Genomic Encyclopedia of Type Strains, Phase IV (KMG-IV): sequencing the most valuable type-strain genomes for metagenomic binning, comparative biology and taxonomic classification.</title>
        <authorList>
            <person name="Goeker M."/>
        </authorList>
    </citation>
    <scope>NUCLEOTIDE SEQUENCE [LARGE SCALE GENOMIC DNA]</scope>
    <source>
        <strain evidence="2 3">DSM 101791</strain>
    </source>
</reference>
<keyword evidence="1" id="KW-1133">Transmembrane helix</keyword>
<feature type="transmembrane region" description="Helical" evidence="1">
    <location>
        <begin position="266"/>
        <end position="286"/>
    </location>
</feature>
<dbReference type="RefSeq" id="WP_184027694.1">
    <property type="nucleotide sequence ID" value="NZ_JACHFN010000005.1"/>
</dbReference>
<evidence type="ECO:0000313" key="2">
    <source>
        <dbReference type="EMBL" id="MBB5234180.1"/>
    </source>
</evidence>
<protein>
    <submittedName>
        <fullName evidence="2">Uncharacterized protein</fullName>
    </submittedName>
</protein>
<comment type="caution">
    <text evidence="2">The sequence shown here is derived from an EMBL/GenBank/DDBJ whole genome shotgun (WGS) entry which is preliminary data.</text>
</comment>
<dbReference type="EMBL" id="JACHFN010000005">
    <property type="protein sequence ID" value="MBB5234180.1"/>
    <property type="molecule type" value="Genomic_DNA"/>
</dbReference>
<dbReference type="Proteomes" id="UP000525389">
    <property type="component" value="Unassembled WGS sequence"/>
</dbReference>
<sequence>MNPAEWARSYVRLCASLDPFWAISAMTLVVMVRYEQGAWFYSILNAVLLSLACLFPQVVRREQFWLAVCLVGGSSIILNWYLHGNHIYLQFYWTLALLISCFARNQMRVLALSARWLVGGVFLFACIWKLVSADFQSGATMRYLMSATLPLGQSAVVLTELTGPQLAENMAAVERVIAAPGAASTSIIVPPGLGMLADILTRATWVMEGWMALVFLSPLSTRWRWLREASLLVFFVTAYTLLPVAAFATQLAYLGYALTRSDRYRAAFIAAYFAYQLADLGLGRVWSPTY</sequence>
<evidence type="ECO:0000313" key="3">
    <source>
        <dbReference type="Proteomes" id="UP000525389"/>
    </source>
</evidence>
<accession>A0A7W8GEP5</accession>
<evidence type="ECO:0000256" key="1">
    <source>
        <dbReference type="SAM" id="Phobius"/>
    </source>
</evidence>
<feature type="transmembrane region" description="Helical" evidence="1">
    <location>
        <begin position="12"/>
        <end position="32"/>
    </location>
</feature>
<name>A0A7W8GEP5_9DEIO</name>
<proteinExistence type="predicted"/>
<feature type="transmembrane region" description="Helical" evidence="1">
    <location>
        <begin position="64"/>
        <end position="81"/>
    </location>
</feature>
<feature type="transmembrane region" description="Helical" evidence="1">
    <location>
        <begin position="38"/>
        <end position="55"/>
    </location>
</feature>
<feature type="transmembrane region" description="Helical" evidence="1">
    <location>
        <begin position="231"/>
        <end position="254"/>
    </location>
</feature>
<organism evidence="2 3">
    <name type="scientific">Deinococcus budaensis</name>
    <dbReference type="NCBI Taxonomy" id="1665626"/>
    <lineage>
        <taxon>Bacteria</taxon>
        <taxon>Thermotogati</taxon>
        <taxon>Deinococcota</taxon>
        <taxon>Deinococci</taxon>
        <taxon>Deinococcales</taxon>
        <taxon>Deinococcaceae</taxon>
        <taxon>Deinococcus</taxon>
    </lineage>
</organism>
<dbReference type="AlphaFoldDB" id="A0A7W8GEP5"/>
<keyword evidence="1" id="KW-0812">Transmembrane</keyword>
<feature type="transmembrane region" description="Helical" evidence="1">
    <location>
        <begin position="110"/>
        <end position="131"/>
    </location>
</feature>
<gene>
    <name evidence="2" type="ORF">HNQ09_001618</name>
</gene>
<keyword evidence="1" id="KW-0472">Membrane</keyword>